<keyword evidence="2 5" id="KW-0812">Transmembrane</keyword>
<gene>
    <name evidence="7" type="ORF">I5L03_01725</name>
</gene>
<feature type="transmembrane region" description="Helical" evidence="5">
    <location>
        <begin position="74"/>
        <end position="94"/>
    </location>
</feature>
<reference evidence="7 8" key="1">
    <citation type="submission" date="2020-11" db="EMBL/GenBank/DDBJ databases">
        <title>Erythrobacter sediminis sp. nov., a marine bacterium from a tidal flat of Garorim Bay.</title>
        <authorList>
            <person name="Kim D."/>
            <person name="Yoo Y."/>
            <person name="Kim J.-J."/>
        </authorList>
    </citation>
    <scope>NUCLEOTIDE SEQUENCE [LARGE SCALE GENOMIC DNA]</scope>
    <source>
        <strain evidence="7 8">JGD-13</strain>
    </source>
</reference>
<protein>
    <submittedName>
        <fullName evidence="7">MFS transporter</fullName>
    </submittedName>
</protein>
<accession>A0ABS0N005</accession>
<dbReference type="Gene3D" id="1.20.120.1630">
    <property type="match status" value="1"/>
</dbReference>
<evidence type="ECO:0000256" key="3">
    <source>
        <dbReference type="ARBA" id="ARBA00022989"/>
    </source>
</evidence>
<feature type="transmembrane region" description="Helical" evidence="5">
    <location>
        <begin position="34"/>
        <end position="54"/>
    </location>
</feature>
<feature type="domain" description="NnrU" evidence="6">
    <location>
        <begin position="8"/>
        <end position="216"/>
    </location>
</feature>
<evidence type="ECO:0000256" key="4">
    <source>
        <dbReference type="ARBA" id="ARBA00023136"/>
    </source>
</evidence>
<dbReference type="InterPro" id="IPR009915">
    <property type="entry name" value="NnrU_dom"/>
</dbReference>
<keyword evidence="4 5" id="KW-0472">Membrane</keyword>
<dbReference type="EMBL" id="JAEANY010000001">
    <property type="protein sequence ID" value="MBH5321301.1"/>
    <property type="molecule type" value="Genomic_DNA"/>
</dbReference>
<evidence type="ECO:0000313" key="7">
    <source>
        <dbReference type="EMBL" id="MBH5321301.1"/>
    </source>
</evidence>
<keyword evidence="3 5" id="KW-1133">Transmembrane helix</keyword>
<dbReference type="RefSeq" id="WP_197919979.1">
    <property type="nucleotide sequence ID" value="NZ_CAWPTA010000006.1"/>
</dbReference>
<sequence>MEPALTSLIAASITFVGTHFALSHPLRAPIVRMAGELGFTIIYSIVAFAAIAWMAHAFGEVQSGFLGGNGDVGWIIATVLTLPAIVLLLGSFIANPALPAPGAEKAARKQPAGAFLVTRHPMMWGIALWAVSHIVMWWSWRTNIVALAILILALVGARLQDRKKEALMGDAWAEWESKTSYWPKWSALPKAGWKLWPLGTAAWLAATYAHIHVGNVPAGIWRWL</sequence>
<evidence type="ECO:0000259" key="6">
    <source>
        <dbReference type="Pfam" id="PF07298"/>
    </source>
</evidence>
<proteinExistence type="predicted"/>
<name>A0ABS0N005_9SPHN</name>
<keyword evidence="8" id="KW-1185">Reference proteome</keyword>
<dbReference type="Proteomes" id="UP000602442">
    <property type="component" value="Unassembled WGS sequence"/>
</dbReference>
<feature type="transmembrane region" description="Helical" evidence="5">
    <location>
        <begin position="114"/>
        <end position="132"/>
    </location>
</feature>
<evidence type="ECO:0000313" key="8">
    <source>
        <dbReference type="Proteomes" id="UP000602442"/>
    </source>
</evidence>
<evidence type="ECO:0000256" key="5">
    <source>
        <dbReference type="SAM" id="Phobius"/>
    </source>
</evidence>
<feature type="transmembrane region" description="Helical" evidence="5">
    <location>
        <begin position="6"/>
        <end position="22"/>
    </location>
</feature>
<comment type="caution">
    <text evidence="7">The sequence shown here is derived from an EMBL/GenBank/DDBJ whole genome shotgun (WGS) entry which is preliminary data.</text>
</comment>
<comment type="subcellular location">
    <subcellularLocation>
        <location evidence="1">Membrane</location>
        <topology evidence="1">Multi-pass membrane protein</topology>
    </subcellularLocation>
</comment>
<dbReference type="Pfam" id="PF07298">
    <property type="entry name" value="NnrU"/>
    <property type="match status" value="1"/>
</dbReference>
<organism evidence="7 8">
    <name type="scientific">Aurantiacibacter sediminis</name>
    <dbReference type="NCBI Taxonomy" id="2793064"/>
    <lineage>
        <taxon>Bacteria</taxon>
        <taxon>Pseudomonadati</taxon>
        <taxon>Pseudomonadota</taxon>
        <taxon>Alphaproteobacteria</taxon>
        <taxon>Sphingomonadales</taxon>
        <taxon>Erythrobacteraceae</taxon>
        <taxon>Aurantiacibacter</taxon>
    </lineage>
</organism>
<evidence type="ECO:0000256" key="2">
    <source>
        <dbReference type="ARBA" id="ARBA00022692"/>
    </source>
</evidence>
<feature type="transmembrane region" description="Helical" evidence="5">
    <location>
        <begin position="138"/>
        <end position="159"/>
    </location>
</feature>
<evidence type="ECO:0000256" key="1">
    <source>
        <dbReference type="ARBA" id="ARBA00004141"/>
    </source>
</evidence>